<evidence type="ECO:0000256" key="5">
    <source>
        <dbReference type="ARBA" id="ARBA00023239"/>
    </source>
</evidence>
<dbReference type="RefSeq" id="WP_216522254.1">
    <property type="nucleotide sequence ID" value="NZ_JAHLPM010000028.1"/>
</dbReference>
<keyword evidence="9" id="KW-1185">Reference proteome</keyword>
<dbReference type="CDD" id="cd08010">
    <property type="entry name" value="MltG_like"/>
    <property type="match status" value="1"/>
</dbReference>
<dbReference type="EC" id="4.2.2.29" evidence="7"/>
<keyword evidence="3 7" id="KW-1133">Transmembrane helix</keyword>
<dbReference type="PANTHER" id="PTHR30518:SF2">
    <property type="entry name" value="ENDOLYTIC MUREIN TRANSGLYCOSYLASE"/>
    <property type="match status" value="1"/>
</dbReference>
<reference evidence="8 9" key="1">
    <citation type="submission" date="2021-06" db="EMBL/GenBank/DDBJ databases">
        <authorList>
            <person name="Sun Q."/>
            <person name="Li D."/>
        </authorList>
    </citation>
    <scope>NUCLEOTIDE SEQUENCE [LARGE SCALE GENOMIC DNA]</scope>
    <source>
        <strain evidence="8 9">MSJ-40</strain>
    </source>
</reference>
<comment type="catalytic activity">
    <reaction evidence="7">
        <text>a peptidoglycan chain = a peptidoglycan chain with N-acetyl-1,6-anhydromuramyl-[peptide] at the reducing end + a peptidoglycan chain with N-acetylglucosamine at the non-reducing end.</text>
        <dbReference type="EC" id="4.2.2.29"/>
    </reaction>
</comment>
<name>A0ABS6EBB4_9FIRM</name>
<organism evidence="8 9">
    <name type="scientific">Tissierella simiarum</name>
    <dbReference type="NCBI Taxonomy" id="2841534"/>
    <lineage>
        <taxon>Bacteria</taxon>
        <taxon>Bacillati</taxon>
        <taxon>Bacillota</taxon>
        <taxon>Tissierellia</taxon>
        <taxon>Tissierellales</taxon>
        <taxon>Tissierellaceae</taxon>
        <taxon>Tissierella</taxon>
    </lineage>
</organism>
<proteinExistence type="inferred from homology"/>
<evidence type="ECO:0000313" key="8">
    <source>
        <dbReference type="EMBL" id="MBU5440222.1"/>
    </source>
</evidence>
<evidence type="ECO:0000256" key="3">
    <source>
        <dbReference type="ARBA" id="ARBA00022989"/>
    </source>
</evidence>
<dbReference type="InterPro" id="IPR003770">
    <property type="entry name" value="MLTG-like"/>
</dbReference>
<comment type="function">
    <text evidence="7">Functions as a peptidoglycan terminase that cleaves nascent peptidoglycan strands endolytically to terminate their elongation.</text>
</comment>
<keyword evidence="6 7" id="KW-0961">Cell wall biogenesis/degradation</keyword>
<feature type="site" description="Important for catalytic activity" evidence="7">
    <location>
        <position position="237"/>
    </location>
</feature>
<dbReference type="PANTHER" id="PTHR30518">
    <property type="entry name" value="ENDOLYTIC MUREIN TRANSGLYCOSYLASE"/>
    <property type="match status" value="1"/>
</dbReference>
<gene>
    <name evidence="7 8" type="primary">mltG</name>
    <name evidence="8" type="ORF">KQI42_19695</name>
</gene>
<evidence type="ECO:0000256" key="2">
    <source>
        <dbReference type="ARBA" id="ARBA00022692"/>
    </source>
</evidence>
<dbReference type="HAMAP" id="MF_02065">
    <property type="entry name" value="MltG"/>
    <property type="match status" value="1"/>
</dbReference>
<comment type="similarity">
    <text evidence="7">Belongs to the transglycosylase MltG family.</text>
</comment>
<accession>A0ABS6EBB4</accession>
<dbReference type="EMBL" id="JAHLPM010000028">
    <property type="protein sequence ID" value="MBU5440222.1"/>
    <property type="molecule type" value="Genomic_DNA"/>
</dbReference>
<keyword evidence="5 7" id="KW-0456">Lyase</keyword>
<keyword evidence="2 7" id="KW-0812">Transmembrane</keyword>
<evidence type="ECO:0000313" key="9">
    <source>
        <dbReference type="Proteomes" id="UP000749471"/>
    </source>
</evidence>
<protein>
    <recommendedName>
        <fullName evidence="7">Endolytic murein transglycosylase</fullName>
        <ecNumber evidence="7">4.2.2.29</ecNumber>
    </recommendedName>
    <alternativeName>
        <fullName evidence="7">Peptidoglycan lytic transglycosylase</fullName>
    </alternativeName>
    <alternativeName>
        <fullName evidence="7">Peptidoglycan polymerization terminase</fullName>
    </alternativeName>
</protein>
<dbReference type="Pfam" id="PF02618">
    <property type="entry name" value="YceG"/>
    <property type="match status" value="1"/>
</dbReference>
<sequence length="349" mass="39721">METTKKKRKRKKNNIKIKLIVLFIITIIIAQGVSYYEKSLTAVDSNAPTEITLEIPSSSSTTKIAEILYENGLIRNKLIFKLVVKNKSAGNKLRAGKYTLNTGMDIETIIGQLSKGRSSENTIRFTIPEGYEIKQMAEKLSKEGLVNKERFLQLTSDKKYFQDKHLFLKELEDGQSLEGFLFPSTYEIFINSKEEELIEKMLSEFEKIYDKEIKPKMKEMDISLNEIITLASIIEREGKVDKERELMSAVFHNRLKKGMLLQSCATVQYVLGERKEVLSEKDTRVDSPYNTYIHKGLPPGPIASPGKSSLIASVNPADVDYLFFVLTGDDGTHTFTNNYKDHLNAKPKK</sequence>
<comment type="caution">
    <text evidence="8">The sequence shown here is derived from an EMBL/GenBank/DDBJ whole genome shotgun (WGS) entry which is preliminary data.</text>
</comment>
<evidence type="ECO:0000256" key="6">
    <source>
        <dbReference type="ARBA" id="ARBA00023316"/>
    </source>
</evidence>
<dbReference type="Proteomes" id="UP000749471">
    <property type="component" value="Unassembled WGS sequence"/>
</dbReference>
<evidence type="ECO:0000256" key="1">
    <source>
        <dbReference type="ARBA" id="ARBA00022475"/>
    </source>
</evidence>
<evidence type="ECO:0000256" key="7">
    <source>
        <dbReference type="HAMAP-Rule" id="MF_02065"/>
    </source>
</evidence>
<keyword evidence="4 7" id="KW-0472">Membrane</keyword>
<keyword evidence="1 7" id="KW-1003">Cell membrane</keyword>
<dbReference type="NCBIfam" id="TIGR00247">
    <property type="entry name" value="endolytic transglycosylase MltG"/>
    <property type="match status" value="1"/>
</dbReference>
<evidence type="ECO:0000256" key="4">
    <source>
        <dbReference type="ARBA" id="ARBA00023136"/>
    </source>
</evidence>